<evidence type="ECO:0000313" key="3">
    <source>
        <dbReference type="Proteomes" id="UP000287651"/>
    </source>
</evidence>
<protein>
    <submittedName>
        <fullName evidence="2">Uncharacterized protein</fullName>
    </submittedName>
</protein>
<evidence type="ECO:0000256" key="1">
    <source>
        <dbReference type="SAM" id="MobiDB-lite"/>
    </source>
</evidence>
<dbReference type="Proteomes" id="UP000287651">
    <property type="component" value="Unassembled WGS sequence"/>
</dbReference>
<feature type="region of interest" description="Disordered" evidence="1">
    <location>
        <begin position="1"/>
        <end position="28"/>
    </location>
</feature>
<feature type="compositionally biased region" description="Acidic residues" evidence="1">
    <location>
        <begin position="10"/>
        <end position="19"/>
    </location>
</feature>
<organism evidence="2 3">
    <name type="scientific">Ensete ventricosum</name>
    <name type="common">Abyssinian banana</name>
    <name type="synonym">Musa ensete</name>
    <dbReference type="NCBI Taxonomy" id="4639"/>
    <lineage>
        <taxon>Eukaryota</taxon>
        <taxon>Viridiplantae</taxon>
        <taxon>Streptophyta</taxon>
        <taxon>Embryophyta</taxon>
        <taxon>Tracheophyta</taxon>
        <taxon>Spermatophyta</taxon>
        <taxon>Magnoliopsida</taxon>
        <taxon>Liliopsida</taxon>
        <taxon>Zingiberales</taxon>
        <taxon>Musaceae</taxon>
        <taxon>Ensete</taxon>
    </lineage>
</organism>
<evidence type="ECO:0000313" key="2">
    <source>
        <dbReference type="EMBL" id="RRT41628.1"/>
    </source>
</evidence>
<gene>
    <name evidence="2" type="ORF">B296_00057689</name>
</gene>
<name>A0A426XQ80_ENSVE</name>
<dbReference type="AlphaFoldDB" id="A0A426XQ80"/>
<sequence>MIELTKEYKEEDFEPEEENTKEGPQPTDCMTHTLTDHANPQAIKVEESLKQQAVTILIKTRSTNNFMNSKVATQLMLQNEDCSRFDIEITDGRILKYSQLKLFLQGQRIIANFFLLPLDDYEVVLNTKCLTTLGDVP</sequence>
<reference evidence="2 3" key="1">
    <citation type="journal article" date="2014" name="Agronomy (Basel)">
        <title>A Draft Genome Sequence for Ensete ventricosum, the Drought-Tolerant Tree Against Hunger.</title>
        <authorList>
            <person name="Harrison J."/>
            <person name="Moore K.A."/>
            <person name="Paszkiewicz K."/>
            <person name="Jones T."/>
            <person name="Grant M."/>
            <person name="Ambacheew D."/>
            <person name="Muzemil S."/>
            <person name="Studholme D.J."/>
        </authorList>
    </citation>
    <scope>NUCLEOTIDE SEQUENCE [LARGE SCALE GENOMIC DNA]</scope>
</reference>
<accession>A0A426XQ80</accession>
<dbReference type="EMBL" id="AMZH03018430">
    <property type="protein sequence ID" value="RRT41628.1"/>
    <property type="molecule type" value="Genomic_DNA"/>
</dbReference>
<comment type="caution">
    <text evidence="2">The sequence shown here is derived from an EMBL/GenBank/DDBJ whole genome shotgun (WGS) entry which is preliminary data.</text>
</comment>
<proteinExistence type="predicted"/>
<dbReference type="CDD" id="cd00303">
    <property type="entry name" value="retropepsin_like"/>
    <property type="match status" value="1"/>
</dbReference>